<dbReference type="InterPro" id="IPR014861">
    <property type="entry name" value="CNP1-like_dom"/>
</dbReference>
<evidence type="ECO:0000313" key="3">
    <source>
        <dbReference type="EMBL" id="TXL68820.1"/>
    </source>
</evidence>
<evidence type="ECO:0000256" key="1">
    <source>
        <dbReference type="SAM" id="SignalP"/>
    </source>
</evidence>
<dbReference type="AlphaFoldDB" id="A0A5C8P5L0"/>
<feature type="chain" id="PRO_5022678419" description="CNP1-like uncharacterized domain-containing protein" evidence="1">
    <location>
        <begin position="36"/>
        <end position="195"/>
    </location>
</feature>
<protein>
    <recommendedName>
        <fullName evidence="2">CNP1-like uncharacterized domain-containing protein</fullName>
    </recommendedName>
</protein>
<gene>
    <name evidence="3" type="ORF">FHP08_03825</name>
</gene>
<dbReference type="RefSeq" id="WP_147702956.1">
    <property type="nucleotide sequence ID" value="NZ_VDUY01000001.1"/>
</dbReference>
<dbReference type="Proteomes" id="UP000321548">
    <property type="component" value="Unassembled WGS sequence"/>
</dbReference>
<dbReference type="EMBL" id="VDUY01000001">
    <property type="protein sequence ID" value="TXL68820.1"/>
    <property type="molecule type" value="Genomic_DNA"/>
</dbReference>
<evidence type="ECO:0000259" key="2">
    <source>
        <dbReference type="Pfam" id="PF08750"/>
    </source>
</evidence>
<feature type="signal peptide" evidence="1">
    <location>
        <begin position="1"/>
        <end position="35"/>
    </location>
</feature>
<accession>A0A5C8P5L0</accession>
<comment type="caution">
    <text evidence="3">The sequence shown here is derived from an EMBL/GenBank/DDBJ whole genome shotgun (WGS) entry which is preliminary data.</text>
</comment>
<proteinExistence type="predicted"/>
<keyword evidence="4" id="KW-1185">Reference proteome</keyword>
<reference evidence="3 4" key="1">
    <citation type="submission" date="2019-06" db="EMBL/GenBank/DDBJ databases">
        <title>Quisquiliibacterium sp. nov., isolated from a maize field.</title>
        <authorList>
            <person name="Lin S.-Y."/>
            <person name="Tsai C.-F."/>
            <person name="Young C.-C."/>
        </authorList>
    </citation>
    <scope>NUCLEOTIDE SEQUENCE [LARGE SCALE GENOMIC DNA]</scope>
    <source>
        <strain evidence="3 4">CC-CFT501</strain>
    </source>
</reference>
<organism evidence="3 4">
    <name type="scientific">Zeimonas arvi</name>
    <dbReference type="NCBI Taxonomy" id="2498847"/>
    <lineage>
        <taxon>Bacteria</taxon>
        <taxon>Pseudomonadati</taxon>
        <taxon>Pseudomonadota</taxon>
        <taxon>Betaproteobacteria</taxon>
        <taxon>Burkholderiales</taxon>
        <taxon>Burkholderiaceae</taxon>
        <taxon>Zeimonas</taxon>
    </lineage>
</organism>
<name>A0A5C8P5L0_9BURK</name>
<keyword evidence="1" id="KW-0732">Signal</keyword>
<sequence>MKMRHPYAGARRAAPRRAALAPALLAALVSSAAFAQTPDPVNNPTIDYVAPERKKVEAALPENMPPIPAEGATKAFEVSATSRNRFGVDPASLLILDRRIVQYTIVITSPSGVRNIGYEAIDCGNGRAALLAIGRDGQGWSPVSRPDWRPVVAGDTLNAHRRELARLWCAGAGTSDGTPRELLRRLDLTPQHYRY</sequence>
<dbReference type="Pfam" id="PF08750">
    <property type="entry name" value="CNP1"/>
    <property type="match status" value="1"/>
</dbReference>
<evidence type="ECO:0000313" key="4">
    <source>
        <dbReference type="Proteomes" id="UP000321548"/>
    </source>
</evidence>
<feature type="domain" description="CNP1-like uncharacterised" evidence="2">
    <location>
        <begin position="63"/>
        <end position="186"/>
    </location>
</feature>
<dbReference type="OrthoDB" id="7066954at2"/>